<accession>A0A1I2LH87</accession>
<sequence length="251" mass="27462">MPMSENLYVKDQKTVVGPVRCLALRGRWDARATETYLAKACNGVQWYATEDDDSCDLLREVGANLTFLSLRAAKRMSDASLSELTSLRFLDCLNRGKDALEFVRLRQLEQLAIDDRNDIRGLSSPSLTAVTLSSTRRPVSFFATAPNLRELKLQMVGKHPISLAAELPELRSLMVLKGSLSSFAGLNAPQLENITIDGAYASGPVDLRPLAHMPALRFVTIGIKNPAEFVGLDALSGRQEVRASVGEVGSR</sequence>
<proteinExistence type="predicted"/>
<name>A0A1I2LH87_9ACTN</name>
<dbReference type="SUPFAM" id="SSF52047">
    <property type="entry name" value="RNI-like"/>
    <property type="match status" value="1"/>
</dbReference>
<organism evidence="1 2">
    <name type="scientific">Blastococcus tunisiensis</name>
    <dbReference type="NCBI Taxonomy" id="1798228"/>
    <lineage>
        <taxon>Bacteria</taxon>
        <taxon>Bacillati</taxon>
        <taxon>Actinomycetota</taxon>
        <taxon>Actinomycetes</taxon>
        <taxon>Geodermatophilales</taxon>
        <taxon>Geodermatophilaceae</taxon>
        <taxon>Blastococcus</taxon>
    </lineage>
</organism>
<dbReference type="RefSeq" id="WP_092203371.1">
    <property type="nucleotide sequence ID" value="NZ_FOND01000027.1"/>
</dbReference>
<reference evidence="2" key="1">
    <citation type="submission" date="2016-10" db="EMBL/GenBank/DDBJ databases">
        <authorList>
            <person name="Varghese N."/>
            <person name="Submissions S."/>
        </authorList>
    </citation>
    <scope>NUCLEOTIDE SEQUENCE [LARGE SCALE GENOMIC DNA]</scope>
    <source>
        <strain evidence="2">DSM 46838</strain>
    </source>
</reference>
<dbReference type="EMBL" id="FOND01000027">
    <property type="protein sequence ID" value="SFF78654.1"/>
    <property type="molecule type" value="Genomic_DNA"/>
</dbReference>
<dbReference type="OrthoDB" id="135105at2"/>
<evidence type="ECO:0000313" key="2">
    <source>
        <dbReference type="Proteomes" id="UP000198589"/>
    </source>
</evidence>
<dbReference type="Gene3D" id="3.80.10.10">
    <property type="entry name" value="Ribonuclease Inhibitor"/>
    <property type="match status" value="1"/>
</dbReference>
<evidence type="ECO:0000313" key="1">
    <source>
        <dbReference type="EMBL" id="SFF78654.1"/>
    </source>
</evidence>
<dbReference type="InterPro" id="IPR032675">
    <property type="entry name" value="LRR_dom_sf"/>
</dbReference>
<keyword evidence="2" id="KW-1185">Reference proteome</keyword>
<protein>
    <recommendedName>
        <fullName evidence="3">Leucine Rich repeat-containing protein</fullName>
    </recommendedName>
</protein>
<dbReference type="Proteomes" id="UP000198589">
    <property type="component" value="Unassembled WGS sequence"/>
</dbReference>
<gene>
    <name evidence="1" type="ORF">SAMN05216574_1273</name>
</gene>
<evidence type="ECO:0008006" key="3">
    <source>
        <dbReference type="Google" id="ProtNLM"/>
    </source>
</evidence>
<dbReference type="AlphaFoldDB" id="A0A1I2LH87"/>